<dbReference type="KEGG" id="pgv:SL003B_3105"/>
<dbReference type="eggNOG" id="ENOG5032SGB">
    <property type="taxonomic scope" value="Bacteria"/>
</dbReference>
<dbReference type="InterPro" id="IPR021335">
    <property type="entry name" value="DUF2948"/>
</dbReference>
<dbReference type="PATRIC" id="fig|991905.3.peg.3189"/>
<name>F2IWV0_POLGS</name>
<keyword evidence="2" id="KW-1185">Reference proteome</keyword>
<dbReference type="STRING" id="991905.SL003B_3105"/>
<evidence type="ECO:0000313" key="1">
    <source>
        <dbReference type="EMBL" id="ADZ71527.1"/>
    </source>
</evidence>
<dbReference type="OrthoDB" id="9806367at2"/>
<dbReference type="HOGENOM" id="CLU_118443_0_0_5"/>
<dbReference type="EMBL" id="CP002568">
    <property type="protein sequence ID" value="ADZ71527.1"/>
    <property type="molecule type" value="Genomic_DNA"/>
</dbReference>
<protein>
    <submittedName>
        <fullName evidence="1">Hypothetical cytosolic protein</fullName>
    </submittedName>
</protein>
<reference evidence="1 2" key="1">
    <citation type="journal article" date="2011" name="J. Bacteriol.">
        <title>Complete genome sequence of Polymorphum gilvum SL003B-26A1T, a crude oil-degrading bacterium from oil-polluted saline soil.</title>
        <authorList>
            <person name="Li S.G."/>
            <person name="Tang Y.Q."/>
            <person name="Nie Y."/>
            <person name="Cai M."/>
            <person name="Wu X.L."/>
        </authorList>
    </citation>
    <scope>NUCLEOTIDE SEQUENCE [LARGE SCALE GENOMIC DNA]</scope>
    <source>
        <strain evidence="2">LMG 25793 / CGMCC 1.9160 / SL003B-26A1</strain>
    </source>
</reference>
<gene>
    <name evidence="1" type="ordered locus">SL003B_3105</name>
</gene>
<proteinExistence type="predicted"/>
<dbReference type="Pfam" id="PF11164">
    <property type="entry name" value="DUF2948"/>
    <property type="match status" value="1"/>
</dbReference>
<dbReference type="Proteomes" id="UP000008130">
    <property type="component" value="Chromosome"/>
</dbReference>
<evidence type="ECO:0000313" key="2">
    <source>
        <dbReference type="Proteomes" id="UP000008130"/>
    </source>
</evidence>
<dbReference type="RefSeq" id="WP_013653838.1">
    <property type="nucleotide sequence ID" value="NC_015259.1"/>
</dbReference>
<dbReference type="AlphaFoldDB" id="F2IWV0"/>
<sequence length="145" mass="15961">MDQLKLAALDEEDLAVISAHVQDAVLTVGDIRYLPREKKAIVAMNRFVWDKAADRRAGTHERRRAAMAFSRVICMRANHVRQEAKDAVLELLAVRFVPGEAPAGTVRLDFAGGGVIALDVECIEVQLADLGAAWATPRKPHHDLD</sequence>
<accession>F2IWV0</accession>
<organism evidence="1 2">
    <name type="scientific">Polymorphum gilvum (strain LMG 25793 / CGMCC 1.9160 / SL003B-26A1)</name>
    <dbReference type="NCBI Taxonomy" id="991905"/>
    <lineage>
        <taxon>Bacteria</taxon>
        <taxon>Pseudomonadati</taxon>
        <taxon>Pseudomonadota</taxon>
        <taxon>Alphaproteobacteria</taxon>
        <taxon>Rhodobacterales</taxon>
        <taxon>Paracoccaceae</taxon>
        <taxon>Polymorphum</taxon>
    </lineage>
</organism>